<feature type="domain" description="DDE Tnp4" evidence="3">
    <location>
        <begin position="7"/>
        <end position="70"/>
    </location>
</feature>
<sequence length="80" mass="9549">MEHEESFEEREWIWADSAYPLQTWVVTPYKKPEHYEPDNLVFNKQVSNLCICSEHAIGFLKGHFHSLKNLRLTIMDMDSH</sequence>
<accession>A0A6A4HJH2</accession>
<name>A0A6A4HJH2_9AGAR</name>
<dbReference type="EMBL" id="ML769504">
    <property type="protein sequence ID" value="KAE9397025.1"/>
    <property type="molecule type" value="Genomic_DNA"/>
</dbReference>
<gene>
    <name evidence="4" type="ORF">BT96DRAFT_823913</name>
</gene>
<evidence type="ECO:0000313" key="4">
    <source>
        <dbReference type="EMBL" id="KAE9397025.1"/>
    </source>
</evidence>
<keyword evidence="2" id="KW-0479">Metal-binding</keyword>
<dbReference type="AlphaFoldDB" id="A0A6A4HJH2"/>
<evidence type="ECO:0000313" key="5">
    <source>
        <dbReference type="Proteomes" id="UP000799118"/>
    </source>
</evidence>
<proteinExistence type="predicted"/>
<dbReference type="Proteomes" id="UP000799118">
    <property type="component" value="Unassembled WGS sequence"/>
</dbReference>
<dbReference type="Pfam" id="PF13359">
    <property type="entry name" value="DDE_Tnp_4"/>
    <property type="match status" value="1"/>
</dbReference>
<comment type="cofactor">
    <cofactor evidence="1">
        <name>a divalent metal cation</name>
        <dbReference type="ChEBI" id="CHEBI:60240"/>
    </cofactor>
</comment>
<dbReference type="InterPro" id="IPR027806">
    <property type="entry name" value="HARBI1_dom"/>
</dbReference>
<dbReference type="OrthoDB" id="2649667at2759"/>
<protein>
    <recommendedName>
        <fullName evidence="3">DDE Tnp4 domain-containing protein</fullName>
    </recommendedName>
</protein>
<dbReference type="GO" id="GO:0046872">
    <property type="term" value="F:metal ion binding"/>
    <property type="evidence" value="ECO:0007669"/>
    <property type="project" value="UniProtKB-KW"/>
</dbReference>
<keyword evidence="5" id="KW-1185">Reference proteome</keyword>
<evidence type="ECO:0000259" key="3">
    <source>
        <dbReference type="Pfam" id="PF13359"/>
    </source>
</evidence>
<organism evidence="4 5">
    <name type="scientific">Gymnopus androsaceus JB14</name>
    <dbReference type="NCBI Taxonomy" id="1447944"/>
    <lineage>
        <taxon>Eukaryota</taxon>
        <taxon>Fungi</taxon>
        <taxon>Dikarya</taxon>
        <taxon>Basidiomycota</taxon>
        <taxon>Agaricomycotina</taxon>
        <taxon>Agaricomycetes</taxon>
        <taxon>Agaricomycetidae</taxon>
        <taxon>Agaricales</taxon>
        <taxon>Marasmiineae</taxon>
        <taxon>Omphalotaceae</taxon>
        <taxon>Gymnopus</taxon>
    </lineage>
</organism>
<evidence type="ECO:0000256" key="1">
    <source>
        <dbReference type="ARBA" id="ARBA00001968"/>
    </source>
</evidence>
<reference evidence="4" key="1">
    <citation type="journal article" date="2019" name="Environ. Microbiol.">
        <title>Fungal ecological strategies reflected in gene transcription - a case study of two litter decomposers.</title>
        <authorList>
            <person name="Barbi F."/>
            <person name="Kohler A."/>
            <person name="Barry K."/>
            <person name="Baskaran P."/>
            <person name="Daum C."/>
            <person name="Fauchery L."/>
            <person name="Ihrmark K."/>
            <person name="Kuo A."/>
            <person name="LaButti K."/>
            <person name="Lipzen A."/>
            <person name="Morin E."/>
            <person name="Grigoriev I.V."/>
            <person name="Henrissat B."/>
            <person name="Lindahl B."/>
            <person name="Martin F."/>
        </authorList>
    </citation>
    <scope>NUCLEOTIDE SEQUENCE</scope>
    <source>
        <strain evidence="4">JB14</strain>
    </source>
</reference>
<evidence type="ECO:0000256" key="2">
    <source>
        <dbReference type="ARBA" id="ARBA00022723"/>
    </source>
</evidence>